<evidence type="ECO:0000256" key="1">
    <source>
        <dbReference type="SAM" id="Phobius"/>
    </source>
</evidence>
<dbReference type="EMBL" id="MFJR01000015">
    <property type="protein sequence ID" value="OGG25747.1"/>
    <property type="molecule type" value="Genomic_DNA"/>
</dbReference>
<evidence type="ECO:0000313" key="3">
    <source>
        <dbReference type="Proteomes" id="UP000176609"/>
    </source>
</evidence>
<dbReference type="Pfam" id="PF04977">
    <property type="entry name" value="DivIC"/>
    <property type="match status" value="1"/>
</dbReference>
<evidence type="ECO:0000313" key="2">
    <source>
        <dbReference type="EMBL" id="OGG25747.1"/>
    </source>
</evidence>
<name>A0A1F6ANA7_9BACT</name>
<sequence>MRNRYLNFILIGICLLLIINLIRTWWQLQGRGDVVKKAEERLDQALDLQKKLERDLARVKNPKFIEQQARNKLNLTKEGDVVLIMPQITPEMEPTQIPVDTSSNLEKWLKVFL</sequence>
<feature type="transmembrane region" description="Helical" evidence="1">
    <location>
        <begin position="6"/>
        <end position="26"/>
    </location>
</feature>
<dbReference type="AlphaFoldDB" id="A0A1F6ANA7"/>
<evidence type="ECO:0008006" key="4">
    <source>
        <dbReference type="Google" id="ProtNLM"/>
    </source>
</evidence>
<reference evidence="2 3" key="1">
    <citation type="journal article" date="2016" name="Nat. Commun.">
        <title>Thousands of microbial genomes shed light on interconnected biogeochemical processes in an aquifer system.</title>
        <authorList>
            <person name="Anantharaman K."/>
            <person name="Brown C.T."/>
            <person name="Hug L.A."/>
            <person name="Sharon I."/>
            <person name="Castelle C.J."/>
            <person name="Probst A.J."/>
            <person name="Thomas B.C."/>
            <person name="Singh A."/>
            <person name="Wilkins M.J."/>
            <person name="Karaoz U."/>
            <person name="Brodie E.L."/>
            <person name="Williams K.H."/>
            <person name="Hubbard S.S."/>
            <person name="Banfield J.F."/>
        </authorList>
    </citation>
    <scope>NUCLEOTIDE SEQUENCE [LARGE SCALE GENOMIC DNA]</scope>
</reference>
<accession>A0A1F6ANA7</accession>
<organism evidence="2 3">
    <name type="scientific">Candidatus Gottesmanbacteria bacterium RIFCSPLOWO2_01_FULL_39_12b</name>
    <dbReference type="NCBI Taxonomy" id="1798388"/>
    <lineage>
        <taxon>Bacteria</taxon>
        <taxon>Candidatus Gottesmaniibacteriota</taxon>
    </lineage>
</organism>
<dbReference type="Proteomes" id="UP000176609">
    <property type="component" value="Unassembled WGS sequence"/>
</dbReference>
<comment type="caution">
    <text evidence="2">The sequence shown here is derived from an EMBL/GenBank/DDBJ whole genome shotgun (WGS) entry which is preliminary data.</text>
</comment>
<proteinExistence type="predicted"/>
<protein>
    <recommendedName>
        <fullName evidence="4">Septum formation initiator</fullName>
    </recommendedName>
</protein>
<keyword evidence="1" id="KW-0812">Transmembrane</keyword>
<dbReference type="InterPro" id="IPR007060">
    <property type="entry name" value="FtsL/DivIC"/>
</dbReference>
<keyword evidence="1" id="KW-0472">Membrane</keyword>
<gene>
    <name evidence="2" type="ORF">A2960_05365</name>
</gene>
<keyword evidence="1" id="KW-1133">Transmembrane helix</keyword>